<sequence>MLRLLTIGIGKQSSIALRSFPAKYSKLRINDWRIRQFHSTRSSRLIYQPKAKKPKPNISGSGARTTKHKVTTLSDSEDALKEERLMRNRYYTVHERNHVRPVGFGFSIVILQQFAVIVPFLLLWYWFFKSDRSPENLPKEEYDKGLDTIKRGLINLDMDAESKAKMAAAGAASYALTKAFLPVRIPLCVILAPWFDRWCLRPIVRVFTSLFKRNNIVKPRARK</sequence>
<evidence type="ECO:0000256" key="2">
    <source>
        <dbReference type="SAM" id="Phobius"/>
    </source>
</evidence>
<organism evidence="3 4">
    <name type="scientific">Dekkera bruxellensis</name>
    <name type="common">Brettanomyces custersii</name>
    <dbReference type="NCBI Taxonomy" id="5007"/>
    <lineage>
        <taxon>Eukaryota</taxon>
        <taxon>Fungi</taxon>
        <taxon>Dikarya</taxon>
        <taxon>Ascomycota</taxon>
        <taxon>Saccharomycotina</taxon>
        <taxon>Pichiomycetes</taxon>
        <taxon>Pichiales</taxon>
        <taxon>Pichiaceae</taxon>
        <taxon>Brettanomyces</taxon>
    </lineage>
</organism>
<keyword evidence="2" id="KW-1133">Transmembrane helix</keyword>
<name>A0A871R8W7_DEKBR</name>
<reference evidence="3" key="1">
    <citation type="submission" date="2020-10" db="EMBL/GenBank/DDBJ databases">
        <authorList>
            <person name="Palmer J.M."/>
        </authorList>
    </citation>
    <scope>NUCLEOTIDE SEQUENCE</scope>
    <source>
        <strain evidence="3">UCD 2041</strain>
    </source>
</reference>
<evidence type="ECO:0000313" key="4">
    <source>
        <dbReference type="Proteomes" id="UP000663131"/>
    </source>
</evidence>
<dbReference type="KEGG" id="bbrx:BRETT_000315"/>
<proteinExistence type="predicted"/>
<gene>
    <name evidence="3" type="ORF">BRETT_000315</name>
</gene>
<dbReference type="AlphaFoldDB" id="A0A871R8W7"/>
<dbReference type="PANTHER" id="PTHR28002">
    <property type="entry name" value="MIOREX COMPLEX COMPONENT 11"/>
    <property type="match status" value="1"/>
</dbReference>
<feature type="region of interest" description="Disordered" evidence="1">
    <location>
        <begin position="49"/>
        <end position="69"/>
    </location>
</feature>
<feature type="transmembrane region" description="Helical" evidence="2">
    <location>
        <begin position="104"/>
        <end position="127"/>
    </location>
</feature>
<reference evidence="3" key="2">
    <citation type="journal article" name="BMC Genomics">
        <title>New genome assemblies reveal patterns of domestication and adaptation across Brettanomyces (Dekkera) species.</title>
        <authorList>
            <person name="Roach M.J."/>
            <person name="Borneman A.R."/>
        </authorList>
    </citation>
    <scope>NUCLEOTIDE SEQUENCE</scope>
    <source>
        <strain evidence="3">UCD 2041</strain>
    </source>
</reference>
<evidence type="ECO:0000313" key="3">
    <source>
        <dbReference type="EMBL" id="QOU20605.1"/>
    </source>
</evidence>
<dbReference type="EMBL" id="CP063136">
    <property type="protein sequence ID" value="QOU20605.1"/>
    <property type="molecule type" value="Genomic_DNA"/>
</dbReference>
<keyword evidence="2" id="KW-0472">Membrane</keyword>
<dbReference type="RefSeq" id="XP_041137098.1">
    <property type="nucleotide sequence ID" value="XM_041278884.1"/>
</dbReference>
<dbReference type="PANTHER" id="PTHR28002:SF1">
    <property type="entry name" value="MIOREX COMPLEX COMPONENT 11"/>
    <property type="match status" value="1"/>
</dbReference>
<protein>
    <submittedName>
        <fullName evidence="3">Uncharacterized protein</fullName>
    </submittedName>
</protein>
<keyword evidence="2" id="KW-0812">Transmembrane</keyword>
<dbReference type="GO" id="GO:0005739">
    <property type="term" value="C:mitochondrion"/>
    <property type="evidence" value="ECO:0007669"/>
    <property type="project" value="TreeGrafter"/>
</dbReference>
<dbReference type="GeneID" id="64572240"/>
<dbReference type="InterPro" id="IPR018811">
    <property type="entry name" value="MRX11"/>
</dbReference>
<dbReference type="OrthoDB" id="5580261at2759"/>
<accession>A0A871R8W7</accession>
<evidence type="ECO:0000256" key="1">
    <source>
        <dbReference type="SAM" id="MobiDB-lite"/>
    </source>
</evidence>
<dbReference type="Proteomes" id="UP000663131">
    <property type="component" value="Chromosome 8"/>
</dbReference>